<keyword evidence="3" id="KW-0328">Glycosyltransferase</keyword>
<evidence type="ECO:0000256" key="11">
    <source>
        <dbReference type="SAM" id="Phobius"/>
    </source>
</evidence>
<dbReference type="PROSITE" id="PS50005">
    <property type="entry name" value="TPR"/>
    <property type="match status" value="1"/>
</dbReference>
<keyword evidence="11" id="KW-0472">Membrane</keyword>
<feature type="active site" description="Proton donor/acceptor" evidence="10">
    <location>
        <position position="414"/>
    </location>
</feature>
<comment type="pathway">
    <text evidence="1 10">Cell wall biogenesis; peptidoglycan biosynthesis.</text>
</comment>
<evidence type="ECO:0000256" key="4">
    <source>
        <dbReference type="ARBA" id="ARBA00022679"/>
    </source>
</evidence>
<keyword evidence="11" id="KW-1133">Transmembrane helix</keyword>
<dbReference type="GO" id="GO:0005576">
    <property type="term" value="C:extracellular region"/>
    <property type="evidence" value="ECO:0007669"/>
    <property type="project" value="TreeGrafter"/>
</dbReference>
<evidence type="ECO:0000256" key="6">
    <source>
        <dbReference type="ARBA" id="ARBA00022960"/>
    </source>
</evidence>
<feature type="transmembrane region" description="Helical" evidence="11">
    <location>
        <begin position="116"/>
        <end position="137"/>
    </location>
</feature>
<accession>A0A1V4HKD2</accession>
<evidence type="ECO:0000256" key="5">
    <source>
        <dbReference type="ARBA" id="ARBA00022801"/>
    </source>
</evidence>
<keyword evidence="11" id="KW-0812">Transmembrane</keyword>
<protein>
    <recommendedName>
        <fullName evidence="12">L,D-TPase catalytic domain-containing protein</fullName>
    </recommendedName>
</protein>
<dbReference type="SUPFAM" id="SSF48452">
    <property type="entry name" value="TPR-like"/>
    <property type="match status" value="1"/>
</dbReference>
<evidence type="ECO:0000256" key="10">
    <source>
        <dbReference type="PROSITE-ProRule" id="PRU01373"/>
    </source>
</evidence>
<reference evidence="14" key="1">
    <citation type="submission" date="2016-07" db="EMBL/GenBank/DDBJ databases">
        <authorList>
            <person name="Florea S."/>
            <person name="Webb J.S."/>
            <person name="Jaromczyk J."/>
            <person name="Schardl C.L."/>
        </authorList>
    </citation>
    <scope>NUCLEOTIDE SEQUENCE [LARGE SCALE GENOMIC DNA]</scope>
    <source>
        <strain evidence="14">CY1</strain>
    </source>
</reference>
<keyword evidence="7 10" id="KW-0573">Peptidoglycan synthesis</keyword>
<dbReference type="EMBL" id="MBTG01000012">
    <property type="protein sequence ID" value="OPH57523.1"/>
    <property type="molecule type" value="Genomic_DNA"/>
</dbReference>
<dbReference type="PROSITE" id="PS52029">
    <property type="entry name" value="LD_TPASE"/>
    <property type="match status" value="1"/>
</dbReference>
<evidence type="ECO:0000256" key="8">
    <source>
        <dbReference type="ARBA" id="ARBA00023316"/>
    </source>
</evidence>
<dbReference type="STRING" id="1469647.BC351_03075"/>
<dbReference type="Gene3D" id="2.40.440.10">
    <property type="entry name" value="L,D-transpeptidase catalytic domain-like"/>
    <property type="match status" value="1"/>
</dbReference>
<name>A0A1V4HKD2_9BACL</name>
<dbReference type="GO" id="GO:0018104">
    <property type="term" value="P:peptidoglycan-protein cross-linking"/>
    <property type="evidence" value="ECO:0007669"/>
    <property type="project" value="TreeGrafter"/>
</dbReference>
<feature type="active site" description="Nucleophile" evidence="10">
    <location>
        <position position="430"/>
    </location>
</feature>
<evidence type="ECO:0000256" key="7">
    <source>
        <dbReference type="ARBA" id="ARBA00022984"/>
    </source>
</evidence>
<dbReference type="AlphaFoldDB" id="A0A1V4HKD2"/>
<feature type="repeat" description="TPR" evidence="9">
    <location>
        <begin position="45"/>
        <end position="78"/>
    </location>
</feature>
<keyword evidence="9" id="KW-0802">TPR repeat</keyword>
<dbReference type="OrthoDB" id="9787225at2"/>
<keyword evidence="8 10" id="KW-0961">Cell wall biogenesis/degradation</keyword>
<evidence type="ECO:0000256" key="9">
    <source>
        <dbReference type="PROSITE-ProRule" id="PRU00339"/>
    </source>
</evidence>
<dbReference type="GO" id="GO:0008360">
    <property type="term" value="P:regulation of cell shape"/>
    <property type="evidence" value="ECO:0007669"/>
    <property type="project" value="UniProtKB-UniRule"/>
</dbReference>
<evidence type="ECO:0000259" key="12">
    <source>
        <dbReference type="PROSITE" id="PS52029"/>
    </source>
</evidence>
<dbReference type="InterPro" id="IPR019734">
    <property type="entry name" value="TPR_rpt"/>
</dbReference>
<keyword evidence="5" id="KW-0378">Hydrolase</keyword>
<dbReference type="GO" id="GO:0071972">
    <property type="term" value="F:peptidoglycan L,D-transpeptidase activity"/>
    <property type="evidence" value="ECO:0007669"/>
    <property type="project" value="TreeGrafter"/>
</dbReference>
<dbReference type="GO" id="GO:0016757">
    <property type="term" value="F:glycosyltransferase activity"/>
    <property type="evidence" value="ECO:0007669"/>
    <property type="project" value="UniProtKB-KW"/>
</dbReference>
<evidence type="ECO:0000313" key="14">
    <source>
        <dbReference type="Proteomes" id="UP000190626"/>
    </source>
</evidence>
<proteinExistence type="inferred from homology"/>
<dbReference type="PANTHER" id="PTHR30582">
    <property type="entry name" value="L,D-TRANSPEPTIDASE"/>
    <property type="match status" value="1"/>
</dbReference>
<dbReference type="InterPro" id="IPR038063">
    <property type="entry name" value="Transpep_catalytic_dom"/>
</dbReference>
<dbReference type="RefSeq" id="WP_079412806.1">
    <property type="nucleotide sequence ID" value="NZ_MBTG01000012.1"/>
</dbReference>
<dbReference type="InterPro" id="IPR005490">
    <property type="entry name" value="LD_TPept_cat_dom"/>
</dbReference>
<dbReference type="CDD" id="cd16913">
    <property type="entry name" value="YkuD_like"/>
    <property type="match status" value="1"/>
</dbReference>
<dbReference type="SUPFAM" id="SSF141523">
    <property type="entry name" value="L,D-transpeptidase catalytic domain-like"/>
    <property type="match status" value="1"/>
</dbReference>
<comment type="caution">
    <text evidence="13">The sequence shown here is derived from an EMBL/GenBank/DDBJ whole genome shotgun (WGS) entry which is preliminary data.</text>
</comment>
<dbReference type="Pfam" id="PF03734">
    <property type="entry name" value="YkuD"/>
    <property type="match status" value="1"/>
</dbReference>
<dbReference type="PANTHER" id="PTHR30582:SF24">
    <property type="entry name" value="L,D-TRANSPEPTIDASE ERFK_SRFK-RELATED"/>
    <property type="match status" value="1"/>
</dbReference>
<keyword evidence="6 10" id="KW-0133">Cell shape</keyword>
<dbReference type="InterPro" id="IPR011990">
    <property type="entry name" value="TPR-like_helical_dom_sf"/>
</dbReference>
<comment type="similarity">
    <text evidence="2">Belongs to the YkuD family.</text>
</comment>
<keyword evidence="14" id="KW-1185">Reference proteome</keyword>
<evidence type="ECO:0000313" key="13">
    <source>
        <dbReference type="EMBL" id="OPH57523.1"/>
    </source>
</evidence>
<organism evidence="13 14">
    <name type="scientific">Paenibacillus ferrarius</name>
    <dbReference type="NCBI Taxonomy" id="1469647"/>
    <lineage>
        <taxon>Bacteria</taxon>
        <taxon>Bacillati</taxon>
        <taxon>Bacillota</taxon>
        <taxon>Bacilli</taxon>
        <taxon>Bacillales</taxon>
        <taxon>Paenibacillaceae</taxon>
        <taxon>Paenibacillus</taxon>
    </lineage>
</organism>
<feature type="domain" description="L,D-TPase catalytic" evidence="12">
    <location>
        <begin position="346"/>
        <end position="454"/>
    </location>
</feature>
<gene>
    <name evidence="13" type="ORF">BC351_03075</name>
</gene>
<keyword evidence="4" id="KW-0808">Transferase</keyword>
<dbReference type="GO" id="GO:0071555">
    <property type="term" value="P:cell wall organization"/>
    <property type="evidence" value="ECO:0007669"/>
    <property type="project" value="UniProtKB-UniRule"/>
</dbReference>
<sequence length="493" mass="54793">MIRRNQRFRNHLDDNLIHLHKNFFVSPSDPQYYEKVIRYLDANSPEAHFKIGQKFQLKGNVKRAVFHYKEVLRTYPSPFYSAANRAIQHLDQQQAAHAASLQQAFPGKNKPLLPPFLKTLLLVLLVLNLLLVLLFVGDSPIYKTISKMKVWGVGSDITYETVDVPFVMYLAPDTKNEEIENALHKQALVLADEMPNRSILIYGVVSLDNTNKGKTMLLTNDALTKSAIVVAQYYPASDNSVRIRFLNSEYDKHQPLSAIGANLVRTALEGYKKDHGNAPESLDSLLQDYPNNYLSFIPNEAETGSNEVSAAYNGRGGWVYDGKAVDPEQMFYANASGVGRIPYEPVHIEINKAEHHLKLVSGDYVIWDKEIGLGANGGTPQGDFIVLDRVQQPKGSHVLSYGDAGLGLGSIALHGTYDESSIGTDKSLGCVRLSNEDVQQLFPFVPKGTEVQIEAAKWNSAAAVPVEHTETLIPAKQPALDQSPEKVIFHWLG</sequence>
<dbReference type="UniPathway" id="UPA00219"/>
<evidence type="ECO:0000256" key="2">
    <source>
        <dbReference type="ARBA" id="ARBA00005992"/>
    </source>
</evidence>
<dbReference type="InterPro" id="IPR050979">
    <property type="entry name" value="LD-transpeptidase"/>
</dbReference>
<dbReference type="Proteomes" id="UP000190626">
    <property type="component" value="Unassembled WGS sequence"/>
</dbReference>
<evidence type="ECO:0000256" key="1">
    <source>
        <dbReference type="ARBA" id="ARBA00004752"/>
    </source>
</evidence>
<evidence type="ECO:0000256" key="3">
    <source>
        <dbReference type="ARBA" id="ARBA00022676"/>
    </source>
</evidence>